<protein>
    <recommendedName>
        <fullName evidence="4">Large ribosomal subunit protein eL14</fullName>
    </recommendedName>
    <alternativeName>
        <fullName evidence="5">60S ribosomal protein L14</fullName>
    </alternativeName>
</protein>
<dbReference type="PANTHER" id="PTHR11127">
    <property type="entry name" value="60S RIBOSOMAL PROTEIN L14"/>
    <property type="match status" value="1"/>
</dbReference>
<dbReference type="GO" id="GO:0003723">
    <property type="term" value="F:RNA binding"/>
    <property type="evidence" value="ECO:0007669"/>
    <property type="project" value="InterPro"/>
</dbReference>
<sequence length="151" mass="17140">MGFTRFVEIGRVAYVAFGPDEGKLVAILDIIDQNKVLVDGPCSGVARKAINLKQLHLTKFMIQLGPSARSKAVKKAWEKAEINQKWAETTWSKKLEARQKRNQLNDFDRFKLMKAKQARNRLITIGAGKLRKQLKANPPKAKRTNKKPSKK</sequence>
<dbReference type="InterPro" id="IPR002784">
    <property type="entry name" value="Ribosomal_eL14_dom"/>
</dbReference>
<dbReference type="GO" id="GO:0022625">
    <property type="term" value="C:cytosolic large ribosomal subunit"/>
    <property type="evidence" value="ECO:0007669"/>
    <property type="project" value="TreeGrafter"/>
</dbReference>
<accession>A8U9R2</accession>
<feature type="compositionally biased region" description="Basic residues" evidence="6">
    <location>
        <begin position="129"/>
        <end position="151"/>
    </location>
</feature>
<dbReference type="SUPFAM" id="SSF50104">
    <property type="entry name" value="Translation proteins SH3-like domain"/>
    <property type="match status" value="1"/>
</dbReference>
<keyword evidence="2 8" id="KW-0689">Ribosomal protein</keyword>
<keyword evidence="3" id="KW-0687">Ribonucleoprotein</keyword>
<dbReference type="GO" id="GO:0003735">
    <property type="term" value="F:structural constituent of ribosome"/>
    <property type="evidence" value="ECO:0007669"/>
    <property type="project" value="InterPro"/>
</dbReference>
<dbReference type="GO" id="GO:0042273">
    <property type="term" value="P:ribosomal large subunit biogenesis"/>
    <property type="evidence" value="ECO:0007669"/>
    <property type="project" value="TreeGrafter"/>
</dbReference>
<evidence type="ECO:0000259" key="7">
    <source>
        <dbReference type="Pfam" id="PF01929"/>
    </source>
</evidence>
<dbReference type="GO" id="GO:0006412">
    <property type="term" value="P:translation"/>
    <property type="evidence" value="ECO:0007669"/>
    <property type="project" value="InterPro"/>
</dbReference>
<dbReference type="Pfam" id="PF01929">
    <property type="entry name" value="Ribosomal_L14e"/>
    <property type="match status" value="1"/>
</dbReference>
<name>A8U9R2_SIPNU</name>
<comment type="similarity">
    <text evidence="1">Belongs to the eukaryotic ribosomal protein eL14 family.</text>
</comment>
<evidence type="ECO:0000256" key="6">
    <source>
        <dbReference type="SAM" id="MobiDB-lite"/>
    </source>
</evidence>
<feature type="domain" description="Large ribosomal subunit protein eL14" evidence="7">
    <location>
        <begin position="47"/>
        <end position="120"/>
    </location>
</feature>
<dbReference type="InterPro" id="IPR014722">
    <property type="entry name" value="Rib_uL2_dom2"/>
</dbReference>
<dbReference type="InterPro" id="IPR008991">
    <property type="entry name" value="Translation_prot_SH3-like_sf"/>
</dbReference>
<proteinExistence type="evidence at transcript level"/>
<evidence type="ECO:0000256" key="4">
    <source>
        <dbReference type="ARBA" id="ARBA00035215"/>
    </source>
</evidence>
<evidence type="ECO:0000256" key="3">
    <source>
        <dbReference type="ARBA" id="ARBA00023274"/>
    </source>
</evidence>
<dbReference type="Gene3D" id="6.10.250.2270">
    <property type="match status" value="1"/>
</dbReference>
<dbReference type="FunFam" id="2.30.30.30:FF:000022">
    <property type="entry name" value="60S ribosomal protein L14"/>
    <property type="match status" value="1"/>
</dbReference>
<dbReference type="InterPro" id="IPR039660">
    <property type="entry name" value="Ribosomal_eL14"/>
</dbReference>
<dbReference type="PANTHER" id="PTHR11127:SF2">
    <property type="entry name" value="LARGE RIBOSOMAL SUBUNIT PROTEIN EL14"/>
    <property type="match status" value="1"/>
</dbReference>
<dbReference type="EMBL" id="EU116855">
    <property type="protein sequence ID" value="ABW90350.1"/>
    <property type="molecule type" value="mRNA"/>
</dbReference>
<evidence type="ECO:0000256" key="2">
    <source>
        <dbReference type="ARBA" id="ARBA00022980"/>
    </source>
</evidence>
<evidence type="ECO:0000256" key="1">
    <source>
        <dbReference type="ARBA" id="ARBA00006592"/>
    </source>
</evidence>
<dbReference type="AlphaFoldDB" id="A8U9R2"/>
<feature type="region of interest" description="Disordered" evidence="6">
    <location>
        <begin position="128"/>
        <end position="151"/>
    </location>
</feature>
<organism evidence="8">
    <name type="scientific">Sipunculus nudus</name>
    <name type="common">Sipunculan worm</name>
    <dbReference type="NCBI Taxonomy" id="6446"/>
    <lineage>
        <taxon>Eukaryota</taxon>
        <taxon>Metazoa</taxon>
        <taxon>Spiralia</taxon>
        <taxon>Lophotrochozoa</taxon>
        <taxon>Annelida</taxon>
        <taxon>Sipuncula</taxon>
        <taxon>Sipunculidea</taxon>
        <taxon>Golfingiida</taxon>
        <taxon>Sipunculidae</taxon>
        <taxon>Sipunculus</taxon>
    </lineage>
</organism>
<dbReference type="Gene3D" id="2.30.30.30">
    <property type="match status" value="1"/>
</dbReference>
<reference evidence="8" key="1">
    <citation type="journal article" date="2007" name="Mol. Biol. Evol.">
        <title>Spiralian phylogenomics supports the resurrection of Bryozoa comprising Ectoprocta and Entoprocta.</title>
        <authorList>
            <person name="Hausdorf B."/>
            <person name="Helmkampf M."/>
            <person name="Meyer A."/>
            <person name="Witek A."/>
            <person name="Herlyn H."/>
            <person name="Bruchhaus I."/>
            <person name="Hankeln T."/>
            <person name="Struck T.H."/>
            <person name="Lieb B."/>
        </authorList>
    </citation>
    <scope>NUCLEOTIDE SEQUENCE</scope>
</reference>
<evidence type="ECO:0000256" key="5">
    <source>
        <dbReference type="ARBA" id="ARBA00035318"/>
    </source>
</evidence>
<dbReference type="CDD" id="cd23702">
    <property type="entry name" value="eL14"/>
    <property type="match status" value="1"/>
</dbReference>
<evidence type="ECO:0000313" key="8">
    <source>
        <dbReference type="EMBL" id="ABW90350.1"/>
    </source>
</evidence>